<feature type="domain" description="Oxidoreductase-like" evidence="2">
    <location>
        <begin position="150"/>
        <end position="177"/>
    </location>
</feature>
<reference evidence="3" key="1">
    <citation type="submission" date="2020-03" db="EMBL/GenBank/DDBJ databases">
        <authorList>
            <person name="Weist P."/>
        </authorList>
    </citation>
    <scope>NUCLEOTIDE SEQUENCE</scope>
</reference>
<dbReference type="Pfam" id="PF09791">
    <property type="entry name" value="Oxidored-like"/>
    <property type="match status" value="1"/>
</dbReference>
<evidence type="ECO:0000259" key="2">
    <source>
        <dbReference type="Pfam" id="PF09791"/>
    </source>
</evidence>
<dbReference type="PANTHER" id="PTHR21193">
    <property type="entry name" value="OXIDOREDUCTASE-LIKE DOMAIN-CONTAINING PROTEIN 1"/>
    <property type="match status" value="1"/>
</dbReference>
<evidence type="ECO:0000313" key="3">
    <source>
        <dbReference type="EMBL" id="CAB1433972.1"/>
    </source>
</evidence>
<dbReference type="GO" id="GO:0005739">
    <property type="term" value="C:mitochondrion"/>
    <property type="evidence" value="ECO:0007669"/>
    <property type="project" value="TreeGrafter"/>
</dbReference>
<evidence type="ECO:0000256" key="1">
    <source>
        <dbReference type="SAM" id="MobiDB-lite"/>
    </source>
</evidence>
<dbReference type="Proteomes" id="UP001153269">
    <property type="component" value="Unassembled WGS sequence"/>
</dbReference>
<protein>
    <recommendedName>
        <fullName evidence="2">Oxidoreductase-like domain-containing protein</fullName>
    </recommendedName>
</protein>
<proteinExistence type="predicted"/>
<evidence type="ECO:0000313" key="4">
    <source>
        <dbReference type="Proteomes" id="UP001153269"/>
    </source>
</evidence>
<feature type="compositionally biased region" description="Pro residues" evidence="1">
    <location>
        <begin position="112"/>
        <end position="129"/>
    </location>
</feature>
<comment type="caution">
    <text evidence="3">The sequence shown here is derived from an EMBL/GenBank/DDBJ whole genome shotgun (WGS) entry which is preliminary data.</text>
</comment>
<gene>
    <name evidence="3" type="ORF">PLEPLA_LOCUS22064</name>
</gene>
<dbReference type="EMBL" id="CADEAL010001613">
    <property type="protein sequence ID" value="CAB1433972.1"/>
    <property type="molecule type" value="Genomic_DNA"/>
</dbReference>
<keyword evidence="4" id="KW-1185">Reference proteome</keyword>
<dbReference type="AlphaFoldDB" id="A0A9N7UP28"/>
<feature type="region of interest" description="Disordered" evidence="1">
    <location>
        <begin position="106"/>
        <end position="153"/>
    </location>
</feature>
<organism evidence="3 4">
    <name type="scientific">Pleuronectes platessa</name>
    <name type="common">European plaice</name>
    <dbReference type="NCBI Taxonomy" id="8262"/>
    <lineage>
        <taxon>Eukaryota</taxon>
        <taxon>Metazoa</taxon>
        <taxon>Chordata</taxon>
        <taxon>Craniata</taxon>
        <taxon>Vertebrata</taxon>
        <taxon>Euteleostomi</taxon>
        <taxon>Actinopterygii</taxon>
        <taxon>Neopterygii</taxon>
        <taxon>Teleostei</taxon>
        <taxon>Neoteleostei</taxon>
        <taxon>Acanthomorphata</taxon>
        <taxon>Carangaria</taxon>
        <taxon>Pleuronectiformes</taxon>
        <taxon>Pleuronectoidei</taxon>
        <taxon>Pleuronectidae</taxon>
        <taxon>Pleuronectes</taxon>
    </lineage>
</organism>
<accession>A0A9N7UP28</accession>
<dbReference type="InterPro" id="IPR019180">
    <property type="entry name" value="Oxidoreductase-like_N"/>
</dbReference>
<dbReference type="PANTHER" id="PTHR21193:SF3">
    <property type="entry name" value="OXIDOREDUCTASE-LIKE DOMAIN-CONTAINING PROTEIN 1"/>
    <property type="match status" value="1"/>
</dbReference>
<dbReference type="InterPro" id="IPR039251">
    <property type="entry name" value="OXLD1"/>
</dbReference>
<name>A0A9N7UP28_PLEPL</name>
<sequence>MEEEGKHRGLWGRQRHAHCLPHIHIHIPLNTNTRIREEVTSWRRRSSTVTSPHSKTGRGLDIEPDFLFPVAMLNTVRTLSVHKLGLLSLRPPCSHRPQQTWSRTVRCLSAGPSPPPPSPPPPPSLPDPPECSSEPGPSHSPSAWTPDQGPPPPPTHCCMSGCHNCVWIEHAEQLLAFYHDGGDQALAAIEENVLDENLKTYLKMEIRLLKKT</sequence>